<dbReference type="EMBL" id="BNAJ01000009">
    <property type="protein sequence ID" value="GHF54613.1"/>
    <property type="molecule type" value="Genomic_DNA"/>
</dbReference>
<dbReference type="Proteomes" id="UP000539473">
    <property type="component" value="Unassembled WGS sequence"/>
</dbReference>
<reference evidence="6" key="2">
    <citation type="journal article" date="2019" name="Int. J. Syst. Evol. Microbiol.">
        <title>The Global Catalogue of Microorganisms (GCM) 10K type strain sequencing project: providing services to taxonomists for standard genome sequencing and annotation.</title>
        <authorList>
            <consortium name="The Broad Institute Genomics Platform"/>
            <consortium name="The Broad Institute Genome Sequencing Center for Infectious Disease"/>
            <person name="Wu L."/>
            <person name="Ma J."/>
        </authorList>
    </citation>
    <scope>NUCLEOTIDE SEQUENCE [LARGE SCALE GENOMIC DNA]</scope>
    <source>
        <strain evidence="6">CGMCC 1.18437</strain>
    </source>
</reference>
<dbReference type="SMART" id="SM00448">
    <property type="entry name" value="REC"/>
    <property type="match status" value="1"/>
</dbReference>
<gene>
    <name evidence="3" type="ORF">GCM10017781_33670</name>
    <name evidence="4" type="ORF">HNQ07_004820</name>
</gene>
<reference evidence="3" key="1">
    <citation type="journal article" date="2014" name="Int. J. Syst. Evol. Microbiol.">
        <title>Complete genome of a new Firmicutes species belonging to the dominant human colonic microbiota ('Ruminococcus bicirculans') reveals two chromosomes and a selective capacity to utilize plant glucans.</title>
        <authorList>
            <consortium name="NISC Comparative Sequencing Program"/>
            <person name="Wegmann U."/>
            <person name="Louis P."/>
            <person name="Goesmann A."/>
            <person name="Henrissat B."/>
            <person name="Duncan S.H."/>
            <person name="Flint H.J."/>
        </authorList>
    </citation>
    <scope>NUCLEOTIDE SEQUENCE</scope>
    <source>
        <strain evidence="3">CGMCC 1.18437</strain>
    </source>
</reference>
<dbReference type="GO" id="GO:0000160">
    <property type="term" value="P:phosphorelay signal transduction system"/>
    <property type="evidence" value="ECO:0007669"/>
    <property type="project" value="InterPro"/>
</dbReference>
<name>A0A7W8KK48_9DEIO</name>
<dbReference type="InterPro" id="IPR011006">
    <property type="entry name" value="CheY-like_superfamily"/>
</dbReference>
<evidence type="ECO:0000259" key="2">
    <source>
        <dbReference type="PROSITE" id="PS50110"/>
    </source>
</evidence>
<dbReference type="PROSITE" id="PS50110">
    <property type="entry name" value="RESPONSE_REGULATORY"/>
    <property type="match status" value="1"/>
</dbReference>
<dbReference type="AlphaFoldDB" id="A0A7W8KK48"/>
<feature type="domain" description="Response regulatory" evidence="2">
    <location>
        <begin position="18"/>
        <end position="139"/>
    </location>
</feature>
<proteinExistence type="predicted"/>
<dbReference type="InterPro" id="IPR001789">
    <property type="entry name" value="Sig_transdc_resp-reg_receiver"/>
</dbReference>
<dbReference type="Proteomes" id="UP000619376">
    <property type="component" value="Unassembled WGS sequence"/>
</dbReference>
<comment type="caution">
    <text evidence="4">The sequence shown here is derived from an EMBL/GenBank/DDBJ whole genome shotgun (WGS) entry which is preliminary data.</text>
</comment>
<accession>A0A7W8KK48</accession>
<keyword evidence="6" id="KW-1185">Reference proteome</keyword>
<dbReference type="Gene3D" id="3.40.50.2300">
    <property type="match status" value="1"/>
</dbReference>
<reference evidence="3" key="4">
    <citation type="submission" date="2024-05" db="EMBL/GenBank/DDBJ databases">
        <authorList>
            <person name="Sun Q."/>
            <person name="Zhou Y."/>
        </authorList>
    </citation>
    <scope>NUCLEOTIDE SEQUENCE</scope>
    <source>
        <strain evidence="3">CGMCC 1.18437</strain>
    </source>
</reference>
<dbReference type="EMBL" id="JACHFK010000031">
    <property type="protein sequence ID" value="MBB5379303.1"/>
    <property type="molecule type" value="Genomic_DNA"/>
</dbReference>
<feature type="modified residue" description="4-aspartylphosphate" evidence="1">
    <location>
        <position position="72"/>
    </location>
</feature>
<dbReference type="CDD" id="cd17557">
    <property type="entry name" value="REC_Rcp-like"/>
    <property type="match status" value="1"/>
</dbReference>
<evidence type="ECO:0000313" key="4">
    <source>
        <dbReference type="EMBL" id="MBB5379303.1"/>
    </source>
</evidence>
<sequence length="152" mass="16832">MSDASPARPDITACRVLRVLLVDDNAADRELAREVFQDHGVRVGIETCASGRAALHTLRLPGAVLPDVILLDLNMPGLSGFEVLEALKSDRHLSMLPVVILTTSSDAQDVERAYSLHAASFMTKQLDFGRFVQQVDAFVNFWMHVRTTQWLS</sequence>
<evidence type="ECO:0000313" key="3">
    <source>
        <dbReference type="EMBL" id="GHF54613.1"/>
    </source>
</evidence>
<evidence type="ECO:0000313" key="6">
    <source>
        <dbReference type="Proteomes" id="UP000619376"/>
    </source>
</evidence>
<evidence type="ECO:0000313" key="5">
    <source>
        <dbReference type="Proteomes" id="UP000539473"/>
    </source>
</evidence>
<keyword evidence="1" id="KW-0597">Phosphoprotein</keyword>
<reference evidence="4 5" key="3">
    <citation type="submission" date="2020-08" db="EMBL/GenBank/DDBJ databases">
        <title>Genomic Encyclopedia of Type Strains, Phase IV (KMG-IV): sequencing the most valuable type-strain genomes for metagenomic binning, comparative biology and taxonomic classification.</title>
        <authorList>
            <person name="Goeker M."/>
        </authorList>
    </citation>
    <scope>NUCLEOTIDE SEQUENCE [LARGE SCALE GENOMIC DNA]</scope>
    <source>
        <strain evidence="4 5">DSM 27521</strain>
    </source>
</reference>
<dbReference type="RefSeq" id="WP_184116510.1">
    <property type="nucleotide sequence ID" value="NZ_BNAJ01000009.1"/>
</dbReference>
<dbReference type="PANTHER" id="PTHR44520">
    <property type="entry name" value="RESPONSE REGULATOR RCP1-RELATED"/>
    <property type="match status" value="1"/>
</dbReference>
<dbReference type="SUPFAM" id="SSF52172">
    <property type="entry name" value="CheY-like"/>
    <property type="match status" value="1"/>
</dbReference>
<organism evidence="4 5">
    <name type="scientific">Deinococcus metalli</name>
    <dbReference type="NCBI Taxonomy" id="1141878"/>
    <lineage>
        <taxon>Bacteria</taxon>
        <taxon>Thermotogati</taxon>
        <taxon>Deinococcota</taxon>
        <taxon>Deinococci</taxon>
        <taxon>Deinococcales</taxon>
        <taxon>Deinococcaceae</taxon>
        <taxon>Deinococcus</taxon>
    </lineage>
</organism>
<protein>
    <submittedName>
        <fullName evidence="4">CheY-like chemotaxis protein</fullName>
    </submittedName>
    <submittedName>
        <fullName evidence="3">Response regulator</fullName>
    </submittedName>
</protein>
<dbReference type="PANTHER" id="PTHR44520:SF2">
    <property type="entry name" value="RESPONSE REGULATOR RCP1"/>
    <property type="match status" value="1"/>
</dbReference>
<dbReference type="Pfam" id="PF00072">
    <property type="entry name" value="Response_reg"/>
    <property type="match status" value="1"/>
</dbReference>
<dbReference type="InterPro" id="IPR052893">
    <property type="entry name" value="TCS_response_regulator"/>
</dbReference>
<evidence type="ECO:0000256" key="1">
    <source>
        <dbReference type="PROSITE-ProRule" id="PRU00169"/>
    </source>
</evidence>